<dbReference type="InterPro" id="IPR021457">
    <property type="entry name" value="DUF3108"/>
</dbReference>
<comment type="caution">
    <text evidence="1">The sequence shown here is derived from an EMBL/GenBank/DDBJ whole genome shotgun (WGS) entry which is preliminary data.</text>
</comment>
<organism evidence="1 2">
    <name type="scientific">Candidatus Abyssobacteria bacterium SURF_17</name>
    <dbReference type="NCBI Taxonomy" id="2093361"/>
    <lineage>
        <taxon>Bacteria</taxon>
        <taxon>Pseudomonadati</taxon>
        <taxon>Candidatus Hydrogenedentota</taxon>
        <taxon>Candidatus Abyssobacteria</taxon>
    </lineage>
</organism>
<dbReference type="Proteomes" id="UP000285961">
    <property type="component" value="Unassembled WGS sequence"/>
</dbReference>
<evidence type="ECO:0000313" key="1">
    <source>
        <dbReference type="EMBL" id="RJP67403.1"/>
    </source>
</evidence>
<name>A0A419ETV7_9BACT</name>
<proteinExistence type="predicted"/>
<dbReference type="AlphaFoldDB" id="A0A419ETV7"/>
<sequence>MRIHSLLQPMRSLIFRSLALVVAAVLVPALAIQPNVAGANGAGLLPTNTYCNLPQADFTIPEGKYLYAFSWNGIPSAHGELVVSLDGTHESEQYCFAATASTSGIVDALWKFRAHATAIVDGSTGRATKIHVFQQENTRIRETETLFDYETSWAHYTRWKRDRVRRKTITLGDDIIDPVSLGLIICEQPLRVGDVTVVTVLFGDDRYALEYEVCARERVSLGDREVEALRIEPKFHKIEDEKKGKPPKVKEMTLWLSDSQPRIPLLMKSRTFVGSVTGELVRMIAAGDAEGNSAPAS</sequence>
<gene>
    <name evidence="1" type="ORF">C4532_14650</name>
</gene>
<protein>
    <submittedName>
        <fullName evidence="1">DUF3108 domain-containing protein</fullName>
    </submittedName>
</protein>
<dbReference type="Pfam" id="PF11306">
    <property type="entry name" value="DUF3108"/>
    <property type="match status" value="1"/>
</dbReference>
<accession>A0A419ETV7</accession>
<reference evidence="1 2" key="1">
    <citation type="journal article" date="2017" name="ISME J.">
        <title>Energy and carbon metabolisms in a deep terrestrial subsurface fluid microbial community.</title>
        <authorList>
            <person name="Momper L."/>
            <person name="Jungbluth S.P."/>
            <person name="Lee M.D."/>
            <person name="Amend J.P."/>
        </authorList>
    </citation>
    <scope>NUCLEOTIDE SEQUENCE [LARGE SCALE GENOMIC DNA]</scope>
    <source>
        <strain evidence="1">SURF_17</strain>
    </source>
</reference>
<evidence type="ECO:0000313" key="2">
    <source>
        <dbReference type="Proteomes" id="UP000285961"/>
    </source>
</evidence>
<dbReference type="EMBL" id="QZKI01000104">
    <property type="protein sequence ID" value="RJP67403.1"/>
    <property type="molecule type" value="Genomic_DNA"/>
</dbReference>